<dbReference type="HAMAP" id="MF_01940">
    <property type="entry name" value="RNA_CPDase"/>
    <property type="match status" value="1"/>
</dbReference>
<keyword evidence="1 2" id="KW-0378">Hydrolase</keyword>
<dbReference type="PANTHER" id="PTHR35561">
    <property type="entry name" value="RNA 2',3'-CYCLIC PHOSPHODIESTERASE"/>
    <property type="match status" value="1"/>
</dbReference>
<evidence type="ECO:0000313" key="5">
    <source>
        <dbReference type="Proteomes" id="UP000036923"/>
    </source>
</evidence>
<dbReference type="eggNOG" id="COG1514">
    <property type="taxonomic scope" value="Bacteria"/>
</dbReference>
<dbReference type="EMBL" id="LGTC01000001">
    <property type="protein sequence ID" value="KNY29368.1"/>
    <property type="molecule type" value="Genomic_DNA"/>
</dbReference>
<dbReference type="GO" id="GO:0004113">
    <property type="term" value="F:2',3'-cyclic-nucleotide 3'-phosphodiesterase activity"/>
    <property type="evidence" value="ECO:0007669"/>
    <property type="project" value="InterPro"/>
</dbReference>
<dbReference type="PATRIC" id="fig|398512.5.peg.4864"/>
<feature type="short sequence motif" description="HXTX 2" evidence="2">
    <location>
        <begin position="127"/>
        <end position="130"/>
    </location>
</feature>
<keyword evidence="5" id="KW-1185">Reference proteome</keyword>
<feature type="active site" description="Proton donor" evidence="2">
    <location>
        <position position="40"/>
    </location>
</feature>
<dbReference type="PANTHER" id="PTHR35561:SF1">
    <property type="entry name" value="RNA 2',3'-CYCLIC PHOSPHODIESTERASE"/>
    <property type="match status" value="1"/>
</dbReference>
<dbReference type="GO" id="GO:0008664">
    <property type="term" value="F:RNA 2',3'-cyclic 3'-phosphodiesterase activity"/>
    <property type="evidence" value="ECO:0007669"/>
    <property type="project" value="UniProtKB-EC"/>
</dbReference>
<dbReference type="InterPro" id="IPR004175">
    <property type="entry name" value="RNA_CPDase"/>
</dbReference>
<accession>A0A0L6JU69</accession>
<organism evidence="4 5">
    <name type="scientific">Pseudobacteroides cellulosolvens ATCC 35603 = DSM 2933</name>
    <dbReference type="NCBI Taxonomy" id="398512"/>
    <lineage>
        <taxon>Bacteria</taxon>
        <taxon>Bacillati</taxon>
        <taxon>Bacillota</taxon>
        <taxon>Clostridia</taxon>
        <taxon>Eubacteriales</taxon>
        <taxon>Oscillospiraceae</taxon>
        <taxon>Pseudobacteroides</taxon>
    </lineage>
</organism>
<name>A0A0L6JU69_9FIRM</name>
<dbReference type="InterPro" id="IPR009097">
    <property type="entry name" value="Cyclic_Pdiesterase"/>
</dbReference>
<dbReference type="STRING" id="398512.Bccel_4642"/>
<dbReference type="SUPFAM" id="SSF55144">
    <property type="entry name" value="LigT-like"/>
    <property type="match status" value="1"/>
</dbReference>
<keyword evidence="4" id="KW-0436">Ligase</keyword>
<gene>
    <name evidence="4" type="ORF">Bccel_4642</name>
</gene>
<sequence length="186" mass="21896">MRAFIGIDFDKEQKRKINELQQRLRRYAIRGRWKHIDNFHLTLKFLDDISPSQQKQIDNVVKEICRTVKPFSLNIKDIGVFEGRDSIRVLWIGLGGDLEELRALHRRMEELLTPIGLIPEKRSYKPHITIGQDIVFECDFQQIRDSIGKLDFSPVSVNTLHLFKSEQIANKRVYTKVSDYNLFVLQ</sequence>
<dbReference type="Gene3D" id="3.90.1140.10">
    <property type="entry name" value="Cyclic phosphodiesterase"/>
    <property type="match status" value="1"/>
</dbReference>
<feature type="domain" description="Phosphoesterase HXTX" evidence="3">
    <location>
        <begin position="99"/>
        <end position="170"/>
    </location>
</feature>
<dbReference type="GO" id="GO:0016874">
    <property type="term" value="F:ligase activity"/>
    <property type="evidence" value="ECO:0007669"/>
    <property type="project" value="UniProtKB-KW"/>
</dbReference>
<dbReference type="Pfam" id="PF02834">
    <property type="entry name" value="LigT_PEase"/>
    <property type="match status" value="2"/>
</dbReference>
<dbReference type="AlphaFoldDB" id="A0A0L6JU69"/>
<dbReference type="OrthoDB" id="9789350at2"/>
<dbReference type="EC" id="3.1.4.58" evidence="2"/>
<evidence type="ECO:0000313" key="4">
    <source>
        <dbReference type="EMBL" id="KNY29368.1"/>
    </source>
</evidence>
<evidence type="ECO:0000256" key="1">
    <source>
        <dbReference type="ARBA" id="ARBA00022801"/>
    </source>
</evidence>
<dbReference type="InterPro" id="IPR014051">
    <property type="entry name" value="Phosphoesterase_HXTX"/>
</dbReference>
<reference evidence="5" key="1">
    <citation type="submission" date="2015-07" db="EMBL/GenBank/DDBJ databases">
        <title>Near-Complete Genome Sequence of the Cellulolytic Bacterium Bacteroides (Pseudobacteroides) cellulosolvens ATCC 35603.</title>
        <authorList>
            <person name="Dassa B."/>
            <person name="Utturkar S.M."/>
            <person name="Klingeman D.M."/>
            <person name="Hurt R.A."/>
            <person name="Keller M."/>
            <person name="Xu J."/>
            <person name="Reddy Y.H.K."/>
            <person name="Borovok I."/>
            <person name="Grinberg I.R."/>
            <person name="Lamed R."/>
            <person name="Zhivin O."/>
            <person name="Bayer E.A."/>
            <person name="Brown S.D."/>
        </authorList>
    </citation>
    <scope>NUCLEOTIDE SEQUENCE [LARGE SCALE GENOMIC DNA]</scope>
    <source>
        <strain evidence="5">DSM 2933</strain>
    </source>
</reference>
<protein>
    <recommendedName>
        <fullName evidence="2">RNA 2',3'-cyclic phosphodiesterase</fullName>
        <shortName evidence="2">RNA 2',3'-CPDase</shortName>
        <ecNumber evidence="2">3.1.4.58</ecNumber>
    </recommendedName>
</protein>
<comment type="caution">
    <text evidence="4">The sequence shown here is derived from an EMBL/GenBank/DDBJ whole genome shotgun (WGS) entry which is preliminary data.</text>
</comment>
<dbReference type="Proteomes" id="UP000036923">
    <property type="component" value="Unassembled WGS sequence"/>
</dbReference>
<comment type="catalytic activity">
    <reaction evidence="2">
        <text>a 3'-end 2',3'-cyclophospho-ribonucleotide-RNA + H2O = a 3'-end 2'-phospho-ribonucleotide-RNA + H(+)</text>
        <dbReference type="Rhea" id="RHEA:11828"/>
        <dbReference type="Rhea" id="RHEA-COMP:10464"/>
        <dbReference type="Rhea" id="RHEA-COMP:17353"/>
        <dbReference type="ChEBI" id="CHEBI:15377"/>
        <dbReference type="ChEBI" id="CHEBI:15378"/>
        <dbReference type="ChEBI" id="CHEBI:83064"/>
        <dbReference type="ChEBI" id="CHEBI:173113"/>
        <dbReference type="EC" id="3.1.4.58"/>
    </reaction>
</comment>
<evidence type="ECO:0000256" key="2">
    <source>
        <dbReference type="HAMAP-Rule" id="MF_01940"/>
    </source>
</evidence>
<feature type="domain" description="Phosphoesterase HXTX" evidence="3">
    <location>
        <begin position="9"/>
        <end position="91"/>
    </location>
</feature>
<feature type="short sequence motif" description="HXTX 1" evidence="2">
    <location>
        <begin position="40"/>
        <end position="43"/>
    </location>
</feature>
<comment type="function">
    <text evidence="2">Hydrolyzes RNA 2',3'-cyclic phosphodiester to an RNA 2'-phosphomonoester.</text>
</comment>
<comment type="similarity">
    <text evidence="2">Belongs to the 2H phosphoesterase superfamily. ThpR family.</text>
</comment>
<dbReference type="NCBIfam" id="TIGR02258">
    <property type="entry name" value="2_5_ligase"/>
    <property type="match status" value="1"/>
</dbReference>
<proteinExistence type="inferred from homology"/>
<evidence type="ECO:0000259" key="3">
    <source>
        <dbReference type="Pfam" id="PF02834"/>
    </source>
</evidence>
<dbReference type="RefSeq" id="WP_036935677.1">
    <property type="nucleotide sequence ID" value="NZ_JQKC01000001.1"/>
</dbReference>
<feature type="active site" description="Proton acceptor" evidence="2">
    <location>
        <position position="127"/>
    </location>
</feature>